<comment type="caution">
    <text evidence="1">The sequence shown here is derived from an EMBL/GenBank/DDBJ whole genome shotgun (WGS) entry which is preliminary data.</text>
</comment>
<reference evidence="2" key="1">
    <citation type="journal article" date="2024" name="Toxins">
        <title>Genome Sequence Analysis of Native Xenorhabdus Strains Isolated from Entomopathogenic Nematodes in Argentina.</title>
        <authorList>
            <person name="Palma L."/>
            <person name="Frizzo L."/>
            <person name="Kaiser S."/>
            <person name="Berry C."/>
            <person name="Caballero P."/>
            <person name="Bode H.B."/>
            <person name="Del Valle E.E."/>
        </authorList>
    </citation>
    <scope>NUCLEOTIDE SEQUENCE [LARGE SCALE GENOMIC DNA]</scope>
    <source>
        <strain evidence="2">Reich</strain>
    </source>
</reference>
<sequence>MIESILQDAIKHSRTIFRGKSSNKMYRDITKLHQHKKERYTPESIRNREDRQDEFSEGLSNIEHITDRYQYALSRFNSGKELVGNCGELTIAVFNYLANTRSHDILRWFNQNGKRDESNITRPVYILFLMFDDPYDHCIAVITQPEQMHHIPDINKVYNTLPDNSWVCDSWANIACASEEYITRWKIKMLRWDLVEKTTSIYQPEQTLDYPSPLRPRNLHAITRSKKRVNYMAVIQPNGIMQIIQ</sequence>
<accession>A0ABU4SK18</accession>
<keyword evidence="2" id="KW-1185">Reference proteome</keyword>
<protein>
    <submittedName>
        <fullName evidence="1">Uncharacterized protein</fullName>
    </submittedName>
</protein>
<dbReference type="RefSeq" id="WP_319925726.1">
    <property type="nucleotide sequence ID" value="NZ_VCDP01000025.1"/>
</dbReference>
<name>A0ABU4SK18_9GAMM</name>
<evidence type="ECO:0000313" key="1">
    <source>
        <dbReference type="EMBL" id="MDX7998991.1"/>
    </source>
</evidence>
<dbReference type="Proteomes" id="UP001271640">
    <property type="component" value="Unassembled WGS sequence"/>
</dbReference>
<evidence type="ECO:0000313" key="2">
    <source>
        <dbReference type="Proteomes" id="UP001271640"/>
    </source>
</evidence>
<gene>
    <name evidence="1" type="ORF">FE394_07225</name>
</gene>
<dbReference type="EMBL" id="VCDP01000025">
    <property type="protein sequence ID" value="MDX7998991.1"/>
    <property type="molecule type" value="Genomic_DNA"/>
</dbReference>
<organism evidence="1 2">
    <name type="scientific">Xenorhabdus littoralis</name>
    <dbReference type="NCBI Taxonomy" id="2582835"/>
    <lineage>
        <taxon>Bacteria</taxon>
        <taxon>Pseudomonadati</taxon>
        <taxon>Pseudomonadota</taxon>
        <taxon>Gammaproteobacteria</taxon>
        <taxon>Enterobacterales</taxon>
        <taxon>Morganellaceae</taxon>
        <taxon>Xenorhabdus</taxon>
    </lineage>
</organism>
<proteinExistence type="predicted"/>